<accession>A0A9P1FUX4</accession>
<dbReference type="Proteomes" id="UP001152797">
    <property type="component" value="Unassembled WGS sequence"/>
</dbReference>
<protein>
    <submittedName>
        <fullName evidence="2">Uncharacterized protein</fullName>
    </submittedName>
</protein>
<dbReference type="AlphaFoldDB" id="A0A9P1FUX4"/>
<gene>
    <name evidence="2" type="ORF">C1SCF055_LOCUS17483</name>
</gene>
<proteinExistence type="predicted"/>
<reference evidence="2" key="1">
    <citation type="submission" date="2022-10" db="EMBL/GenBank/DDBJ databases">
        <authorList>
            <person name="Chen Y."/>
            <person name="Dougan E. K."/>
            <person name="Chan C."/>
            <person name="Rhodes N."/>
            <person name="Thang M."/>
        </authorList>
    </citation>
    <scope>NUCLEOTIDE SEQUENCE</scope>
</reference>
<keyword evidence="4" id="KW-1185">Reference proteome</keyword>
<evidence type="ECO:0000313" key="4">
    <source>
        <dbReference type="Proteomes" id="UP001152797"/>
    </source>
</evidence>
<evidence type="ECO:0000313" key="2">
    <source>
        <dbReference type="EMBL" id="CAI3990499.1"/>
    </source>
</evidence>
<feature type="compositionally biased region" description="Low complexity" evidence="1">
    <location>
        <begin position="120"/>
        <end position="140"/>
    </location>
</feature>
<organism evidence="2">
    <name type="scientific">Cladocopium goreaui</name>
    <dbReference type="NCBI Taxonomy" id="2562237"/>
    <lineage>
        <taxon>Eukaryota</taxon>
        <taxon>Sar</taxon>
        <taxon>Alveolata</taxon>
        <taxon>Dinophyceae</taxon>
        <taxon>Suessiales</taxon>
        <taxon>Symbiodiniaceae</taxon>
        <taxon>Cladocopium</taxon>
    </lineage>
</organism>
<reference evidence="3 4" key="2">
    <citation type="submission" date="2024-05" db="EMBL/GenBank/DDBJ databases">
        <authorList>
            <person name="Chen Y."/>
            <person name="Shah S."/>
            <person name="Dougan E. K."/>
            <person name="Thang M."/>
            <person name="Chan C."/>
        </authorList>
    </citation>
    <scope>NUCLEOTIDE SEQUENCE [LARGE SCALE GENOMIC DNA]</scope>
</reference>
<dbReference type="EMBL" id="CAMXCT020001485">
    <property type="protein sequence ID" value="CAL1143874.1"/>
    <property type="molecule type" value="Genomic_DNA"/>
</dbReference>
<feature type="region of interest" description="Disordered" evidence="1">
    <location>
        <begin position="119"/>
        <end position="200"/>
    </location>
</feature>
<evidence type="ECO:0000313" key="3">
    <source>
        <dbReference type="EMBL" id="CAL4777811.1"/>
    </source>
</evidence>
<sequence>MEPWDQSSVVPPTELPEMTEFEQTRTEIETAVFREHWDQSSVAPPTELPAMTEFEETRAEIETAVSLGDDLCHMLLTYQNSVPTMVDDVQSNPDMATLAGGTVTIDLAHPVNMLQEELAAARQATASSSSSSSRPSTVPRAKAKGKPIQAGMYPAENENVARFKVQSCSKEERERRDARNAKVKRHLPLNGSMHPCAVDSADGRSMYIDKRGAPASAQRPEQQRTSPGAAPGASAQPRTHTHTRAHALCERRLGVFAAQTPRSA</sequence>
<dbReference type="EMBL" id="CAMXCT010001485">
    <property type="protein sequence ID" value="CAI3990499.1"/>
    <property type="molecule type" value="Genomic_DNA"/>
</dbReference>
<name>A0A9P1FUX4_9DINO</name>
<feature type="compositionally biased region" description="Basic and acidic residues" evidence="1">
    <location>
        <begin position="169"/>
        <end position="180"/>
    </location>
</feature>
<evidence type="ECO:0000256" key="1">
    <source>
        <dbReference type="SAM" id="MobiDB-lite"/>
    </source>
</evidence>
<feature type="compositionally biased region" description="Low complexity" evidence="1">
    <location>
        <begin position="226"/>
        <end position="235"/>
    </location>
</feature>
<feature type="region of interest" description="Disordered" evidence="1">
    <location>
        <begin position="212"/>
        <end position="246"/>
    </location>
</feature>
<dbReference type="EMBL" id="CAMXCT030001485">
    <property type="protein sequence ID" value="CAL4777811.1"/>
    <property type="molecule type" value="Genomic_DNA"/>
</dbReference>
<comment type="caution">
    <text evidence="2">The sequence shown here is derived from an EMBL/GenBank/DDBJ whole genome shotgun (WGS) entry which is preliminary data.</text>
</comment>